<protein>
    <recommendedName>
        <fullName evidence="1">RES domain-containing protein</fullName>
    </recommendedName>
</protein>
<proteinExistence type="predicted"/>
<organism evidence="2 3">
    <name type="scientific">Nocardioides salarius</name>
    <dbReference type="NCBI Taxonomy" id="374513"/>
    <lineage>
        <taxon>Bacteria</taxon>
        <taxon>Bacillati</taxon>
        <taxon>Actinomycetota</taxon>
        <taxon>Actinomycetes</taxon>
        <taxon>Propionibacteriales</taxon>
        <taxon>Nocardioidaceae</taxon>
        <taxon>Nocardioides</taxon>
    </lineage>
</organism>
<dbReference type="InterPro" id="IPR014914">
    <property type="entry name" value="RES_dom"/>
</dbReference>
<name>A0ABS2MBZ9_9ACTN</name>
<keyword evidence="3" id="KW-1185">Reference proteome</keyword>
<comment type="caution">
    <text evidence="2">The sequence shown here is derived from an EMBL/GenBank/DDBJ whole genome shotgun (WGS) entry which is preliminary data.</text>
</comment>
<dbReference type="RefSeq" id="WP_204797233.1">
    <property type="nucleotide sequence ID" value="NZ_JAFBBZ010000001.1"/>
</dbReference>
<evidence type="ECO:0000313" key="3">
    <source>
        <dbReference type="Proteomes" id="UP000732378"/>
    </source>
</evidence>
<gene>
    <name evidence="2" type="ORF">JOE61_002525</name>
</gene>
<reference evidence="2 3" key="1">
    <citation type="submission" date="2021-01" db="EMBL/GenBank/DDBJ databases">
        <title>Sequencing the genomes of 1000 actinobacteria strains.</title>
        <authorList>
            <person name="Klenk H.-P."/>
        </authorList>
    </citation>
    <scope>NUCLEOTIDE SEQUENCE [LARGE SCALE GENOMIC DNA]</scope>
    <source>
        <strain evidence="2 3">DSM 18239</strain>
    </source>
</reference>
<evidence type="ECO:0000259" key="1">
    <source>
        <dbReference type="Pfam" id="PF08808"/>
    </source>
</evidence>
<dbReference type="EMBL" id="JAFBBZ010000001">
    <property type="protein sequence ID" value="MBM7508711.1"/>
    <property type="molecule type" value="Genomic_DNA"/>
</dbReference>
<sequence length="226" mass="25262">MTEPRVVDFPDSVFRVARTTDPLRFSEIRPEDAVHPTAGNRYDVAGGGVLYAATQLQACFAETLGRYRPSPVMRDLLAGADGVDEHFMLCGGIPRDWRLRRSIVELSVSAPLPFLDVDHPETLAFLSRELAPQLAALGYTDNLDLSALRNADRRLSRSIALWAYAAQNDGDDFLFSGIRYASRLGDGWENWAIFDGTDVFRTSTRPVLESDEDLRTVARMWSLTVH</sequence>
<dbReference type="Proteomes" id="UP000732378">
    <property type="component" value="Unassembled WGS sequence"/>
</dbReference>
<feature type="domain" description="RES" evidence="1">
    <location>
        <begin position="30"/>
        <end position="200"/>
    </location>
</feature>
<accession>A0ABS2MBZ9</accession>
<evidence type="ECO:0000313" key="2">
    <source>
        <dbReference type="EMBL" id="MBM7508711.1"/>
    </source>
</evidence>
<dbReference type="Pfam" id="PF08808">
    <property type="entry name" value="RES"/>
    <property type="match status" value="1"/>
</dbReference>